<gene>
    <name evidence="4" type="ORF">LA521A_22060</name>
</gene>
<dbReference type="PIRSF" id="PIRSF005902">
    <property type="entry name" value="DNase_TatD"/>
    <property type="match status" value="1"/>
</dbReference>
<evidence type="ECO:0000256" key="1">
    <source>
        <dbReference type="ARBA" id="ARBA00009275"/>
    </source>
</evidence>
<accession>A0ABM8DEI5</accession>
<evidence type="ECO:0000256" key="2">
    <source>
        <dbReference type="ARBA" id="ARBA00022723"/>
    </source>
</evidence>
<dbReference type="EMBL" id="AP027041">
    <property type="protein sequence ID" value="BDU17005.1"/>
    <property type="molecule type" value="Genomic_DNA"/>
</dbReference>
<name>A0ABM8DEI5_9GAMM</name>
<dbReference type="SUPFAM" id="SSF51556">
    <property type="entry name" value="Metallo-dependent hydrolases"/>
    <property type="match status" value="1"/>
</dbReference>
<comment type="similarity">
    <text evidence="1">Belongs to the metallo-dependent hydrolases superfamily. TatD-type hydrolase family.</text>
</comment>
<keyword evidence="5" id="KW-1185">Reference proteome</keyword>
<dbReference type="RefSeq" id="WP_281778972.1">
    <property type="nucleotide sequence ID" value="NZ_AP027041.1"/>
</dbReference>
<sequence length="255" mass="28460">MHRLVDTHCHLDVDEFDRDRDEVIARARAAGVTRQIVPAIDAATWPKLREVCAGDDGLYAAYGMHPLLLDRHEDAHLDELRDWIERERPVAIGECGLDYFVEGLDPQRQQQVFDGQLKIAREFDLPVVVHARRAVDAVIASIRRIGGLRGVVHSFSGSQEQAQQLWKQGFLLGLGGPVTYERANRLRKLAASMPLDFLVLETDAPDQPDADHRGQRNEPANMTRVLHTIAGLRGVDPDEVARATTANAERLFALG</sequence>
<evidence type="ECO:0000313" key="5">
    <source>
        <dbReference type="Proteomes" id="UP001317822"/>
    </source>
</evidence>
<dbReference type="InterPro" id="IPR015991">
    <property type="entry name" value="TatD/YcfH-like"/>
</dbReference>
<dbReference type="Gene3D" id="3.20.20.140">
    <property type="entry name" value="Metal-dependent hydrolases"/>
    <property type="match status" value="1"/>
</dbReference>
<dbReference type="CDD" id="cd01310">
    <property type="entry name" value="TatD_DNAse"/>
    <property type="match status" value="1"/>
</dbReference>
<organism evidence="4 5">
    <name type="scientific">Lysobacter auxotrophicus</name>
    <dbReference type="NCBI Taxonomy" id="2992573"/>
    <lineage>
        <taxon>Bacteria</taxon>
        <taxon>Pseudomonadati</taxon>
        <taxon>Pseudomonadota</taxon>
        <taxon>Gammaproteobacteria</taxon>
        <taxon>Lysobacterales</taxon>
        <taxon>Lysobacteraceae</taxon>
        <taxon>Lysobacter</taxon>
    </lineage>
</organism>
<protein>
    <submittedName>
        <fullName evidence="4">TatD family hydrolase</fullName>
    </submittedName>
</protein>
<dbReference type="PROSITE" id="PS01091">
    <property type="entry name" value="TATD_3"/>
    <property type="match status" value="1"/>
</dbReference>
<dbReference type="GO" id="GO:0016787">
    <property type="term" value="F:hydrolase activity"/>
    <property type="evidence" value="ECO:0007669"/>
    <property type="project" value="UniProtKB-KW"/>
</dbReference>
<dbReference type="PANTHER" id="PTHR46124:SF3">
    <property type="entry name" value="HYDROLASE"/>
    <property type="match status" value="1"/>
</dbReference>
<proteinExistence type="inferred from homology"/>
<keyword evidence="2" id="KW-0479">Metal-binding</keyword>
<evidence type="ECO:0000256" key="3">
    <source>
        <dbReference type="ARBA" id="ARBA00022801"/>
    </source>
</evidence>
<reference evidence="4 5" key="1">
    <citation type="journal article" date="2023" name="Int. J. Syst. Evol. Microbiol.">
        <title>Physiological and genomic analyses of cobalamin (vitamin B12)-auxotrophy of Lysobacter auxotrophicus sp. nov., a methionine-auxotrophic chitinolytic bacterium isolated from chitin-treated soil.</title>
        <authorList>
            <person name="Saito A."/>
            <person name="Dohra H."/>
            <person name="Hamada M."/>
            <person name="Moriuchi R."/>
            <person name="Kotsuchibashi Y."/>
            <person name="Mori K."/>
        </authorList>
    </citation>
    <scope>NUCLEOTIDE SEQUENCE [LARGE SCALE GENOMIC DNA]</scope>
    <source>
        <strain evidence="4 5">5-21a</strain>
    </source>
</reference>
<dbReference type="NCBIfam" id="TIGR00010">
    <property type="entry name" value="YchF/TatD family DNA exonuclease"/>
    <property type="match status" value="1"/>
</dbReference>
<dbReference type="PANTHER" id="PTHR46124">
    <property type="entry name" value="D-AMINOACYL-TRNA DEACYLASE"/>
    <property type="match status" value="1"/>
</dbReference>
<evidence type="ECO:0000313" key="4">
    <source>
        <dbReference type="EMBL" id="BDU17005.1"/>
    </source>
</evidence>
<dbReference type="Proteomes" id="UP001317822">
    <property type="component" value="Chromosome"/>
</dbReference>
<keyword evidence="3 4" id="KW-0378">Hydrolase</keyword>
<dbReference type="InterPro" id="IPR032466">
    <property type="entry name" value="Metal_Hydrolase"/>
</dbReference>
<dbReference type="PROSITE" id="PS01090">
    <property type="entry name" value="TATD_2"/>
    <property type="match status" value="1"/>
</dbReference>
<dbReference type="InterPro" id="IPR001130">
    <property type="entry name" value="TatD-like"/>
</dbReference>
<dbReference type="PROSITE" id="PS01137">
    <property type="entry name" value="TATD_1"/>
    <property type="match status" value="1"/>
</dbReference>
<dbReference type="InterPro" id="IPR018228">
    <property type="entry name" value="DNase_TatD-rel_CS"/>
</dbReference>
<dbReference type="Pfam" id="PF01026">
    <property type="entry name" value="TatD_DNase"/>
    <property type="match status" value="1"/>
</dbReference>